<gene>
    <name evidence="11" type="primary">aroE</name>
    <name evidence="7" type="synonym">mltG</name>
    <name evidence="11" type="ORF">BZL29_7469</name>
</gene>
<evidence type="ECO:0000259" key="10">
    <source>
        <dbReference type="Pfam" id="PF18317"/>
    </source>
</evidence>
<dbReference type="EC" id="4.2.2.29" evidence="7"/>
<dbReference type="GO" id="GO:0004764">
    <property type="term" value="F:shikimate 3-dehydrogenase (NADP+) activity"/>
    <property type="evidence" value="ECO:0007669"/>
    <property type="project" value="InterPro"/>
</dbReference>
<dbReference type="Gene3D" id="3.30.1490.480">
    <property type="entry name" value="Endolytic murein transglycosylase"/>
    <property type="match status" value="1"/>
</dbReference>
<dbReference type="Pfam" id="PF08501">
    <property type="entry name" value="Shikimate_dh_N"/>
    <property type="match status" value="1"/>
</dbReference>
<keyword evidence="1 7" id="KW-1003">Cell membrane</keyword>
<keyword evidence="11" id="KW-0560">Oxidoreductase</keyword>
<dbReference type="AlphaFoldDB" id="A0A1V3WHK3"/>
<keyword evidence="2 7" id="KW-0812">Transmembrane</keyword>
<dbReference type="GO" id="GO:0008932">
    <property type="term" value="F:lytic endotransglycosylase activity"/>
    <property type="evidence" value="ECO:0007669"/>
    <property type="project" value="UniProtKB-UniRule"/>
</dbReference>
<dbReference type="InterPro" id="IPR013708">
    <property type="entry name" value="Shikimate_DH-bd_N"/>
</dbReference>
<feature type="site" description="Important for catalytic activity" evidence="7">
    <location>
        <position position="294"/>
    </location>
</feature>
<dbReference type="EMBL" id="MVBN01000010">
    <property type="protein sequence ID" value="OOK66248.1"/>
    <property type="molecule type" value="Genomic_DNA"/>
</dbReference>
<dbReference type="GO" id="GO:0009252">
    <property type="term" value="P:peptidoglycan biosynthetic process"/>
    <property type="evidence" value="ECO:0007669"/>
    <property type="project" value="UniProtKB-UniRule"/>
</dbReference>
<evidence type="ECO:0000256" key="3">
    <source>
        <dbReference type="ARBA" id="ARBA00022989"/>
    </source>
</evidence>
<feature type="domain" description="Shikimate dehydrogenase substrate binding N-terminal" evidence="9">
    <location>
        <begin position="423"/>
        <end position="505"/>
    </location>
</feature>
<evidence type="ECO:0000313" key="12">
    <source>
        <dbReference type="Proteomes" id="UP000188532"/>
    </source>
</evidence>
<evidence type="ECO:0000256" key="5">
    <source>
        <dbReference type="ARBA" id="ARBA00023239"/>
    </source>
</evidence>
<proteinExistence type="inferred from homology"/>
<feature type="region of interest" description="Disordered" evidence="8">
    <location>
        <begin position="1"/>
        <end position="36"/>
    </location>
</feature>
<dbReference type="Proteomes" id="UP000188532">
    <property type="component" value="Unassembled WGS sequence"/>
</dbReference>
<protein>
    <recommendedName>
        <fullName evidence="7">Endolytic murein transglycosylase</fullName>
        <ecNumber evidence="7">4.2.2.29</ecNumber>
    </recommendedName>
    <alternativeName>
        <fullName evidence="7">Peptidoglycan lytic transglycosylase</fullName>
    </alternativeName>
    <alternativeName>
        <fullName evidence="7">Peptidoglycan polymerization terminase</fullName>
    </alternativeName>
</protein>
<dbReference type="Pfam" id="PF18317">
    <property type="entry name" value="SDH_C"/>
    <property type="match status" value="1"/>
</dbReference>
<dbReference type="NCBIfam" id="TIGR01809">
    <property type="entry name" value="Shik-DH-AROM"/>
    <property type="match status" value="1"/>
</dbReference>
<keyword evidence="3 7" id="KW-1133">Transmembrane helix</keyword>
<dbReference type="Pfam" id="PF02618">
    <property type="entry name" value="YceG"/>
    <property type="match status" value="1"/>
</dbReference>
<accession>A0A1V3WHK3</accession>
<comment type="catalytic activity">
    <reaction evidence="7">
        <text>a peptidoglycan chain = a peptidoglycan chain with N-acetyl-1,6-anhydromuramyl-[peptide] at the reducing end + a peptidoglycan chain with N-acetylglucosamine at the non-reducing end.</text>
        <dbReference type="EC" id="4.2.2.29"/>
    </reaction>
</comment>
<dbReference type="HAMAP" id="MF_02065">
    <property type="entry name" value="MltG"/>
    <property type="match status" value="1"/>
</dbReference>
<dbReference type="FunFam" id="3.40.50.10860:FF:000018">
    <property type="entry name" value="Shikimate 5-dehydrogenase AroE"/>
    <property type="match status" value="1"/>
</dbReference>
<dbReference type="PANTHER" id="PTHR30518:SF2">
    <property type="entry name" value="ENDOLYTIC MUREIN TRANSGLYCOSYLASE"/>
    <property type="match status" value="1"/>
</dbReference>
<dbReference type="GO" id="GO:0071555">
    <property type="term" value="P:cell wall organization"/>
    <property type="evidence" value="ECO:0007669"/>
    <property type="project" value="UniProtKB-KW"/>
</dbReference>
<evidence type="ECO:0000256" key="1">
    <source>
        <dbReference type="ARBA" id="ARBA00022475"/>
    </source>
</evidence>
<sequence length="682" mass="71718">MAEDVDRPRAEPVAVGPHRHRMSRADRRKRSQSRRRRRRVLGGLAFTVLVAVVATAVVFGGKLWHLMLGAGNDYTGTGKHDLVIQIEAGDSTTAVGETLYKHGVVKTVRAFVDAAHGNEAISSIQPGYYRMRTEIPAANAVARLADPKSRVGRLVIPEGRQLDDTTDMKTNVVTPGILTLISRATCVDLDGNKHCVAVADLRAAASKNTPAMLSVPPWAVEPVIELGDDHRRIEGLIAPGTFNVDPSASAGAVLSALISAGAVEYAKAGLVDTATSLGLSPYDILVVASLVQQEANVQDFPKVAQVIYNRLHEHRTLEFDSTVNYSLDRREVATSDADRALRTPWNTYMAEGLPATAICSPGVDALHAAEHPAPGTGCISSPSTLRARRCSPGIISSIWPTSSWLNTTVSSTAPARKARKAGVLGSPIAHSRSPQLHLAAYRALGLDDWTYERIECTAEQLPAVVGGFGPEWVGVSVTMPGKFAALRFADERTARAEQVGSANTLVRTPRGWRADNTDIDGVTGALGAASGDAVVLGSGGTAPAAVIGLAQLGVTGITVVARNPGKAARLVDLGTQAGVASRFCALDDAGLPDQVAAAQVLISTLPADVAARYIQALAGVPVLLDAIYHPWPTPLAAAVTDAGGRAISGLQMLLHQAFAQVEQFTGMPAPRDAMTCALAELD</sequence>
<evidence type="ECO:0000256" key="2">
    <source>
        <dbReference type="ARBA" id="ARBA00022692"/>
    </source>
</evidence>
<comment type="caution">
    <text evidence="11">The sequence shown here is derived from an EMBL/GenBank/DDBJ whole genome shotgun (WGS) entry which is preliminary data.</text>
</comment>
<evidence type="ECO:0000256" key="4">
    <source>
        <dbReference type="ARBA" id="ARBA00023136"/>
    </source>
</evidence>
<dbReference type="InterPro" id="IPR036291">
    <property type="entry name" value="NAD(P)-bd_dom_sf"/>
</dbReference>
<dbReference type="STRING" id="1768.B1T50_26400"/>
<dbReference type="InterPro" id="IPR010110">
    <property type="entry name" value="Shikimate_DH_AroM-type"/>
</dbReference>
<dbReference type="PANTHER" id="PTHR30518">
    <property type="entry name" value="ENDOLYTIC MUREIN TRANSGLYCOSYLASE"/>
    <property type="match status" value="1"/>
</dbReference>
<organism evidence="11 12">
    <name type="scientific">Mycobacterium kansasii</name>
    <dbReference type="NCBI Taxonomy" id="1768"/>
    <lineage>
        <taxon>Bacteria</taxon>
        <taxon>Bacillati</taxon>
        <taxon>Actinomycetota</taxon>
        <taxon>Actinomycetes</taxon>
        <taxon>Mycobacteriales</taxon>
        <taxon>Mycobacteriaceae</taxon>
        <taxon>Mycobacterium</taxon>
    </lineage>
</organism>
<feature type="compositionally biased region" description="Basic and acidic residues" evidence="8">
    <location>
        <begin position="1"/>
        <end position="10"/>
    </location>
</feature>
<keyword evidence="5 7" id="KW-0456">Lyase</keyword>
<name>A0A1V3WHK3_MYCKA</name>
<dbReference type="InterPro" id="IPR046346">
    <property type="entry name" value="Aminoacid_DH-like_N_sf"/>
</dbReference>
<reference evidence="11 12" key="1">
    <citation type="submission" date="2017-02" db="EMBL/GenBank/DDBJ databases">
        <title>Complete genome sequences of Mycobacterium kansasii strains isolated from rhesus macaques.</title>
        <authorList>
            <person name="Panda A."/>
            <person name="Nagaraj S."/>
            <person name="Zhao X."/>
            <person name="Tettelin H."/>
            <person name="Detolla L.J."/>
        </authorList>
    </citation>
    <scope>NUCLEOTIDE SEQUENCE [LARGE SCALE GENOMIC DNA]</scope>
    <source>
        <strain evidence="11 12">11-3469</strain>
    </source>
</reference>
<dbReference type="GO" id="GO:0005886">
    <property type="term" value="C:plasma membrane"/>
    <property type="evidence" value="ECO:0007669"/>
    <property type="project" value="UniProtKB-SubCell"/>
</dbReference>
<feature type="transmembrane region" description="Helical" evidence="7">
    <location>
        <begin position="40"/>
        <end position="64"/>
    </location>
</feature>
<comment type="similarity">
    <text evidence="7">Belongs to the transglycosylase MltG family.</text>
</comment>
<keyword evidence="4 7" id="KW-0472">Membrane</keyword>
<evidence type="ECO:0000256" key="7">
    <source>
        <dbReference type="HAMAP-Rule" id="MF_02065"/>
    </source>
</evidence>
<dbReference type="CDD" id="cd01065">
    <property type="entry name" value="NAD_bind_Shikimate_DH"/>
    <property type="match status" value="1"/>
</dbReference>
<dbReference type="InterPro" id="IPR041121">
    <property type="entry name" value="SDH_C"/>
</dbReference>
<comment type="function">
    <text evidence="7">Functions as a peptidoglycan terminase that cleaves nascent peptidoglycan strands endolytically to terminate their elongation.</text>
</comment>
<comment type="subcellular location">
    <subcellularLocation>
        <location evidence="7">Cell membrane</location>
        <topology evidence="7">Single-pass membrane protein</topology>
    </subcellularLocation>
</comment>
<feature type="domain" description="SDH C-terminal" evidence="10">
    <location>
        <begin position="649"/>
        <end position="675"/>
    </location>
</feature>
<dbReference type="SUPFAM" id="SSF53223">
    <property type="entry name" value="Aminoacid dehydrogenase-like, N-terminal domain"/>
    <property type="match status" value="1"/>
</dbReference>
<dbReference type="GO" id="GO:0005737">
    <property type="term" value="C:cytoplasm"/>
    <property type="evidence" value="ECO:0007669"/>
    <property type="project" value="InterPro"/>
</dbReference>
<dbReference type="Gene3D" id="3.40.50.10860">
    <property type="entry name" value="Leucine Dehydrogenase, chain A, domain 1"/>
    <property type="match status" value="1"/>
</dbReference>
<dbReference type="SUPFAM" id="SSF51735">
    <property type="entry name" value="NAD(P)-binding Rossmann-fold domains"/>
    <property type="match status" value="1"/>
</dbReference>
<feature type="compositionally biased region" description="Basic residues" evidence="8">
    <location>
        <begin position="17"/>
        <end position="36"/>
    </location>
</feature>
<evidence type="ECO:0000256" key="8">
    <source>
        <dbReference type="SAM" id="MobiDB-lite"/>
    </source>
</evidence>
<dbReference type="InterPro" id="IPR003770">
    <property type="entry name" value="MLTG-like"/>
</dbReference>
<dbReference type="NCBIfam" id="NF001311">
    <property type="entry name" value="PRK00258.1-3"/>
    <property type="match status" value="1"/>
</dbReference>
<evidence type="ECO:0000313" key="11">
    <source>
        <dbReference type="EMBL" id="OOK66248.1"/>
    </source>
</evidence>
<dbReference type="Gene3D" id="3.40.50.720">
    <property type="entry name" value="NAD(P)-binding Rossmann-like Domain"/>
    <property type="match status" value="1"/>
</dbReference>
<evidence type="ECO:0000256" key="6">
    <source>
        <dbReference type="ARBA" id="ARBA00023316"/>
    </source>
</evidence>
<evidence type="ECO:0000259" key="9">
    <source>
        <dbReference type="Pfam" id="PF08501"/>
    </source>
</evidence>
<keyword evidence="6 7" id="KW-0961">Cell wall biogenesis/degradation</keyword>